<evidence type="ECO:0000259" key="5">
    <source>
        <dbReference type="Pfam" id="PF00135"/>
    </source>
</evidence>
<gene>
    <name evidence="6" type="ORF">CRE_08817</name>
</gene>
<dbReference type="InParanoid" id="E3LHP7"/>
<name>E3LHP7_CAERE</name>
<dbReference type="OrthoDB" id="3200163at2759"/>
<evidence type="ECO:0000313" key="6">
    <source>
        <dbReference type="EMBL" id="EFO94796.1"/>
    </source>
</evidence>
<dbReference type="Gene3D" id="3.40.50.1820">
    <property type="entry name" value="alpha/beta hydrolase"/>
    <property type="match status" value="1"/>
</dbReference>
<organism evidence="7">
    <name type="scientific">Caenorhabditis remanei</name>
    <name type="common">Caenorhabditis vulgaris</name>
    <dbReference type="NCBI Taxonomy" id="31234"/>
    <lineage>
        <taxon>Eukaryota</taxon>
        <taxon>Metazoa</taxon>
        <taxon>Ecdysozoa</taxon>
        <taxon>Nematoda</taxon>
        <taxon>Chromadorea</taxon>
        <taxon>Rhabditida</taxon>
        <taxon>Rhabditina</taxon>
        <taxon>Rhabditomorpha</taxon>
        <taxon>Rhabditoidea</taxon>
        <taxon>Rhabditidae</taxon>
        <taxon>Peloderinae</taxon>
        <taxon>Caenorhabditis</taxon>
    </lineage>
</organism>
<dbReference type="HOGENOM" id="CLU_006586_13_3_1"/>
<dbReference type="GO" id="GO:0052689">
    <property type="term" value="F:carboxylic ester hydrolase activity"/>
    <property type="evidence" value="ECO:0007669"/>
    <property type="project" value="UniProtKB-KW"/>
</dbReference>
<keyword evidence="2" id="KW-0719">Serine esterase</keyword>
<dbReference type="EMBL" id="DS268409">
    <property type="protein sequence ID" value="EFO94796.1"/>
    <property type="molecule type" value="Genomic_DNA"/>
</dbReference>
<dbReference type="InterPro" id="IPR043187">
    <property type="entry name" value="CM06B1-like"/>
</dbReference>
<dbReference type="InterPro" id="IPR029058">
    <property type="entry name" value="AB_hydrolase_fold"/>
</dbReference>
<keyword evidence="3 4" id="KW-0378">Hydrolase</keyword>
<dbReference type="PANTHER" id="PTHR45029">
    <property type="entry name" value="CARBOXYLIC ESTER HYDROLASE-RELATED"/>
    <property type="match status" value="1"/>
</dbReference>
<sequence>MGGFLSHLKPTNNEEVLNATCGPIRGKIYKHGERIVDGYLGIPYAKPPVGELRFKKPIAAEKWTNPLDCHEFGPGCPPAGNCHYVHDEHVVFDEEKCLSLNVFAPRWTSDEFVGSKHPKGLPVLVYIYGGGFEIGYSSGIHDYSLTGTIPLRDVVVVTINYRVGPLGFMTTGDDVARGNYGLWDQTLALQWVQNHISSFGGDCDNVTISGNSAGAMSVDLLSLSPHSNKLFHRFYAMSGSAHSTFGFRSKEDQAHVCKVFAKYHGYTGNDSQSLFQWYHSQSVELFKETAEIPRDFSGYLYSVPNFDGDFFPKPMEELRKEAPKIDAMITITEYEGLGTLIGNPTCPDPNDNLNNLKLSIADAYRPEVTENHIQVQKKLLDAYTNNVDLTDEAALARKLVEFLGDYVFNIAILDTAKSCATNGNNTYLASFDYFNTETEVDTTHGTLPFNAATHGTDLPYVFGDGGMTRFTPTEEEFKVMEIMGTYVANFVKYGNPNGKNNSDQWEKYSLQKPNRFFKINFPKSEMADNFQNGRLEVFEEIKKFDIRFQNLY</sequence>
<dbReference type="ESTHER" id="caere-e3lhp7">
    <property type="family name" value="Carb_B_Nematoda"/>
</dbReference>
<proteinExistence type="inferred from homology"/>
<dbReference type="Proteomes" id="UP000008281">
    <property type="component" value="Unassembled WGS sequence"/>
</dbReference>
<dbReference type="OMA" id="FRPRYIE"/>
<dbReference type="eggNOG" id="KOG1516">
    <property type="taxonomic scope" value="Eukaryota"/>
</dbReference>
<dbReference type="EC" id="3.1.1.-" evidence="4"/>
<dbReference type="SUPFAM" id="SSF53474">
    <property type="entry name" value="alpha/beta-Hydrolases"/>
    <property type="match status" value="1"/>
</dbReference>
<dbReference type="PROSITE" id="PS00122">
    <property type="entry name" value="CARBOXYLESTERASE_B_1"/>
    <property type="match status" value="1"/>
</dbReference>
<evidence type="ECO:0000313" key="7">
    <source>
        <dbReference type="Proteomes" id="UP000008281"/>
    </source>
</evidence>
<dbReference type="PANTHER" id="PTHR45029:SF2">
    <property type="entry name" value="CARBOXYLIC ESTER HYDROLASE"/>
    <property type="match status" value="1"/>
</dbReference>
<keyword evidence="7" id="KW-1185">Reference proteome</keyword>
<dbReference type="Pfam" id="PF00135">
    <property type="entry name" value="COesterase"/>
    <property type="match status" value="1"/>
</dbReference>
<evidence type="ECO:0000256" key="1">
    <source>
        <dbReference type="ARBA" id="ARBA00005964"/>
    </source>
</evidence>
<evidence type="ECO:0000256" key="2">
    <source>
        <dbReference type="ARBA" id="ARBA00022487"/>
    </source>
</evidence>
<comment type="similarity">
    <text evidence="1 4">Belongs to the type-B carboxylesterase/lipase family.</text>
</comment>
<feature type="domain" description="Carboxylesterase type B" evidence="5">
    <location>
        <begin position="14"/>
        <end position="536"/>
    </location>
</feature>
<dbReference type="AlphaFoldDB" id="E3LHP7"/>
<dbReference type="InterPro" id="IPR019826">
    <property type="entry name" value="Carboxylesterase_B_AS"/>
</dbReference>
<dbReference type="InterPro" id="IPR002018">
    <property type="entry name" value="CarbesteraseB"/>
</dbReference>
<evidence type="ECO:0000256" key="3">
    <source>
        <dbReference type="ARBA" id="ARBA00022801"/>
    </source>
</evidence>
<protein>
    <recommendedName>
        <fullName evidence="4">Carboxylic ester hydrolase</fullName>
        <ecNumber evidence="4">3.1.1.-</ecNumber>
    </recommendedName>
</protein>
<evidence type="ECO:0000256" key="4">
    <source>
        <dbReference type="RuleBase" id="RU361235"/>
    </source>
</evidence>
<accession>E3LHP7</accession>
<reference evidence="6" key="1">
    <citation type="submission" date="2007-07" db="EMBL/GenBank/DDBJ databases">
        <title>PCAP assembly of the Caenorhabditis remanei genome.</title>
        <authorList>
            <consortium name="The Caenorhabditis remanei Sequencing Consortium"/>
            <person name="Wilson R.K."/>
        </authorList>
    </citation>
    <scope>NUCLEOTIDE SEQUENCE [LARGE SCALE GENOMIC DNA]</scope>
    <source>
        <strain evidence="6">PB4641</strain>
    </source>
</reference>
<dbReference type="STRING" id="31234.E3LHP7"/>